<feature type="domain" description="USP" evidence="20">
    <location>
        <begin position="77"/>
        <end position="501"/>
    </location>
</feature>
<comment type="similarity">
    <text evidence="5">Belongs to the peptidase C19 family.</text>
</comment>
<dbReference type="InterPro" id="IPR038765">
    <property type="entry name" value="Papain-like_cys_pep_sf"/>
</dbReference>
<dbReference type="EC" id="2.4.1.-" evidence="18"/>
<keyword evidence="11 18" id="KW-0256">Endoplasmic reticulum</keyword>
<feature type="compositionally biased region" description="Basic and acidic residues" evidence="19">
    <location>
        <begin position="598"/>
        <end position="632"/>
    </location>
</feature>
<evidence type="ECO:0000313" key="22">
    <source>
        <dbReference type="Proteomes" id="UP000073492"/>
    </source>
</evidence>
<dbReference type="FunFam" id="3.90.70.10:FF:000075">
    <property type="entry name" value="Ubiquitin carboxyl-terminal hydrolase creB"/>
    <property type="match status" value="1"/>
</dbReference>
<evidence type="ECO:0000256" key="18">
    <source>
        <dbReference type="RuleBase" id="RU363075"/>
    </source>
</evidence>
<dbReference type="GO" id="GO:0016579">
    <property type="term" value="P:protein deubiquitination"/>
    <property type="evidence" value="ECO:0007669"/>
    <property type="project" value="InterPro"/>
</dbReference>
<evidence type="ECO:0000256" key="8">
    <source>
        <dbReference type="ARBA" id="ARBA00022692"/>
    </source>
</evidence>
<feature type="compositionally biased region" description="Low complexity" evidence="19">
    <location>
        <begin position="127"/>
        <end position="137"/>
    </location>
</feature>
<comment type="subcellular location">
    <subcellularLocation>
        <location evidence="2 18">Endoplasmic reticulum membrane</location>
        <topology evidence="2 18">Multi-pass membrane protein</topology>
    </subcellularLocation>
</comment>
<comment type="pathway">
    <text evidence="3">Protein modification; protein glycosylation.</text>
</comment>
<dbReference type="CDD" id="cd02663">
    <property type="entry name" value="Peptidase_C19G"/>
    <property type="match status" value="1"/>
</dbReference>
<feature type="region of interest" description="Disordered" evidence="19">
    <location>
        <begin position="645"/>
        <end position="771"/>
    </location>
</feature>
<evidence type="ECO:0000256" key="14">
    <source>
        <dbReference type="ARBA" id="ARBA00037075"/>
    </source>
</evidence>
<feature type="compositionally biased region" description="Acidic residues" evidence="19">
    <location>
        <begin position="733"/>
        <end position="744"/>
    </location>
</feature>
<feature type="transmembrane region" description="Helical" evidence="18">
    <location>
        <begin position="987"/>
        <end position="1014"/>
    </location>
</feature>
<protein>
    <recommendedName>
        <fullName evidence="18">Mannosyltransferase</fullName>
        <ecNumber evidence="18">2.4.1.-</ecNumber>
    </recommendedName>
</protein>
<dbReference type="Pfam" id="PF03901">
    <property type="entry name" value="Glyco_transf_22"/>
    <property type="match status" value="1"/>
</dbReference>
<evidence type="ECO:0000256" key="17">
    <source>
        <dbReference type="ARBA" id="ARBA00048899"/>
    </source>
</evidence>
<sequence length="1362" mass="153121">MYKSDKMSFFGKFKTSSRTVQNDASKQANSTPTKKDPNAPQLTPLEKHLVDVTGPTKPDGSDKYFGFENYGSTWYAATLEQTSVHNFYANSIIQCLYYSAPFREHVINFPSPAFVEQIRASEPNGAPLSPRSTSTTPYPNPNSPARKQNAPTSPGPGGAQKPEESKDSPEFRKRMALSAGPVLDMTSDNSNKYGMDESLFTSLRDIFDSIAGHQSRIGVVSPHRFLEILRRENEMFRSAMHQDAHEFLNLLLNQVVDNVEMFAKQHPEFAEAAIANGHAPEDGALVKAQSKPTLDTHWVHDLFEGLLTSETRCLTCENTSQRDEAFLDLSVDLDSHTSVTSCLRKFSEEEMLCERNKFHCDNCGGLQEAEKRMKIKRLPRILALHLKRFKYTEDLQRLQKLFHRVVYPFYLRLFNTTDDAEDPDRLYELYSVVVHIGGGPYHGHYVSIVKTQDKGWLLFDDELVEPVSKDYVQQFFGGEPVPGVQDAKQLATAYVLFYQETTMEAMLKEQEAEAGQKVPAATRISEGDDNRTSLTSPVKANGNGLQHAITNLQTPIVEEEAFMRPLVHANTTPNFGFIDQSTVFEPPVPPKPILPTKSKKELKAEEKAAEKARKAAEKAEQKAREERYHEASRKRMEVYRNAEEEMRKVMEESKRTAEAEAEARGDSKKSEKGGLSRFRHGSMSLSMKGKPKIFGLSGSSKQKDRESAEEARQPILTSPPPPPPLPKANGIKEEDENEKEESNDADAAIVDSSEASVGDPKEREKEKEPRTMVLSRVGTPDAPTALPPIPPLPEEKVRNHRFSLGRKKRDLTLELLLPTVVLVHLFFAPYTKVEESFNIQATHDILATGVPFFNSTEILAANYDHVDFPGSVPRTFVGALVLAGLSNPFKGFFSSPASLQYLVRAILGLGNSAALLHLKGAVDTAYGKNAGRWYVLLQASQFHVMFYASRTLPNMFAFGLTTIALRNLMMVKAVAWKTRRSSKRRRLALYLLTFAGVVFRSEIAMLLAMETLYLMVQQRISITEEIIPAGIAGLVIGLMTTVSIDSFFWQRFPLWPEGVGFYYNTILGKASEWGTSPFHFYFLNALPRLLLNPVTYLVCIPESLKSPISKDILIPHLAFVALYSLLPHKEWRFIVYTIPAFTAVAAGGAGWIWTRRSKSYLYRVYSILLIVSTLAAFAVSYGLLYVSSLNYPGGDALKKLHEETRTDYRDPVRVYMDNLSCQTGVTRFQQLQPTWHYDKTEHEETLLDPLFWQQFDYVMTETPERIIGAWHPVGTIRSFAGVSLRPQNGNVFFPWPGYTGEGSASDTVQALQDIYQTIATRIMSVTRGYWPAVKLQPRIYILEREPPPAEHADSDRATAPSR</sequence>
<evidence type="ECO:0000256" key="16">
    <source>
        <dbReference type="ARBA" id="ARBA00044721"/>
    </source>
</evidence>
<comment type="function">
    <text evidence="16">Mannosyltransferase that operates in the biosynthetic pathway of dolichol-linked oligosaccharides, the glycan precursors employed in protein asparagine (N)-glycosylation. The assembly of dolichol-linked oligosaccharides begins on the cytosolic side of the endoplasmic reticulum membrane and finishes in its lumen. The sequential addition of sugars to dolichol pyrophosphate produces dolichol-linked oligosaccharides containing fourteen sugars, including two GlcNAcs, nine mannoses and three glucoses. Once assembled, the oligosaccharide is transferred from the lipid to nascent proteins by oligosaccharyltransferases. In the lumen of the endoplasmic reticulum, adds the eighth mannose residue in an alpha-1,6 linkage onto Man(7)GlcNAc(2)-PP-dolichol to produce Man(8)GlcNAc(2)-PP-dolichol.</text>
</comment>
<keyword evidence="13 18" id="KW-0472">Membrane</keyword>
<dbReference type="PROSITE" id="PS00973">
    <property type="entry name" value="USP_2"/>
    <property type="match status" value="1"/>
</dbReference>
<comment type="catalytic activity">
    <reaction evidence="17">
        <text>an alpha-D-Man-(1-&gt;2)-alpha-D-Man-(1-&gt;2)-alpha-D-Man-(1-&gt;3)-[alpha-D-Man-(1-&gt;2)-alpha-D-Man-(1-&gt;3)-alpha-D-Man-(1-&gt;6)]-beta-D-Man-(1-&gt;4)-beta-D-GlcNAc-(1-&gt;4)-alpha-D-GlcNAc-diphospho-di-trans,poly-cis-dolichol + a di-trans,poly-cis-dolichyl beta-D-mannosyl phosphate = an alpha-D-Man-(1-&gt;2)-alpha-D-Man-(1-&gt;2)-alpha-D-Man-(1-&gt;3)-[alpha-D-Man-(1-&gt;2)-alpha-D-Man-(1-&gt;3)-[alpha-D-Man-(1-&gt;6)]-alpha-D-Man-(1-&gt;6)]-beta-D-Man-(1-&gt;4)-beta-D-GlcNAc-(1-&gt;4)-alpha-D-GlcNAc-diphospho-di-trans,poly-cis-dolichol + a di-trans,poly-cis-dolichyl phosphate + H(+)</text>
        <dbReference type="Rhea" id="RHEA:29535"/>
        <dbReference type="Rhea" id="RHEA-COMP:19498"/>
        <dbReference type="Rhea" id="RHEA-COMP:19501"/>
        <dbReference type="Rhea" id="RHEA-COMP:19518"/>
        <dbReference type="Rhea" id="RHEA-COMP:19519"/>
        <dbReference type="ChEBI" id="CHEBI:15378"/>
        <dbReference type="ChEBI" id="CHEBI:57683"/>
        <dbReference type="ChEBI" id="CHEBI:58211"/>
        <dbReference type="ChEBI" id="CHEBI:132517"/>
        <dbReference type="ChEBI" id="CHEBI:132519"/>
        <dbReference type="EC" id="2.4.1.260"/>
    </reaction>
    <physiologicalReaction direction="left-to-right" evidence="17">
        <dbReference type="Rhea" id="RHEA:29536"/>
    </physiologicalReaction>
</comment>
<dbReference type="InterPro" id="IPR018200">
    <property type="entry name" value="USP_CS"/>
</dbReference>
<evidence type="ECO:0000256" key="11">
    <source>
        <dbReference type="ARBA" id="ARBA00022824"/>
    </source>
</evidence>
<dbReference type="GO" id="GO:0006487">
    <property type="term" value="P:protein N-linked glycosylation"/>
    <property type="evidence" value="ECO:0007669"/>
    <property type="project" value="TreeGrafter"/>
</dbReference>
<comment type="catalytic activity">
    <reaction evidence="1">
        <text>Thiol-dependent hydrolysis of ester, thioester, amide, peptide and isopeptide bonds formed by the C-terminal Gly of ubiquitin (a 76-residue protein attached to proteins as an intracellular targeting signal).</text>
        <dbReference type="EC" id="3.4.19.12"/>
    </reaction>
</comment>
<feature type="compositionally biased region" description="Basic and acidic residues" evidence="19">
    <location>
        <begin position="645"/>
        <end position="674"/>
    </location>
</feature>
<keyword evidence="8 18" id="KW-0812">Transmembrane</keyword>
<evidence type="ECO:0000256" key="4">
    <source>
        <dbReference type="ARBA" id="ARBA00007063"/>
    </source>
</evidence>
<feature type="compositionally biased region" description="Polar residues" evidence="19">
    <location>
        <begin position="16"/>
        <end position="32"/>
    </location>
</feature>
<comment type="subunit">
    <text evidence="15">Interacts with creA, creC and qutD.</text>
</comment>
<feature type="region of interest" description="Disordered" evidence="19">
    <location>
        <begin position="16"/>
        <end position="45"/>
    </location>
</feature>
<evidence type="ECO:0000256" key="12">
    <source>
        <dbReference type="ARBA" id="ARBA00022989"/>
    </source>
</evidence>
<keyword evidence="9" id="KW-0378">Hydrolase</keyword>
<dbReference type="EMBL" id="LFZO01000231">
    <property type="protein sequence ID" value="KXT10956.1"/>
    <property type="molecule type" value="Genomic_DNA"/>
</dbReference>
<evidence type="ECO:0000256" key="15">
    <source>
        <dbReference type="ARBA" id="ARBA00038752"/>
    </source>
</evidence>
<dbReference type="Pfam" id="PF00443">
    <property type="entry name" value="UCH"/>
    <property type="match status" value="1"/>
</dbReference>
<dbReference type="Proteomes" id="UP000073492">
    <property type="component" value="Unassembled WGS sequence"/>
</dbReference>
<dbReference type="PROSITE" id="PS50235">
    <property type="entry name" value="USP_3"/>
    <property type="match status" value="1"/>
</dbReference>
<keyword evidence="7" id="KW-0808">Transferase</keyword>
<feature type="transmembrane region" description="Helical" evidence="18">
    <location>
        <begin position="1026"/>
        <end position="1048"/>
    </location>
</feature>
<feature type="region of interest" description="Disordered" evidence="19">
    <location>
        <begin position="122"/>
        <end position="171"/>
    </location>
</feature>
<organism evidence="21 22">
    <name type="scientific">Pseudocercospora musae</name>
    <dbReference type="NCBI Taxonomy" id="113226"/>
    <lineage>
        <taxon>Eukaryota</taxon>
        <taxon>Fungi</taxon>
        <taxon>Dikarya</taxon>
        <taxon>Ascomycota</taxon>
        <taxon>Pezizomycotina</taxon>
        <taxon>Dothideomycetes</taxon>
        <taxon>Dothideomycetidae</taxon>
        <taxon>Mycosphaerellales</taxon>
        <taxon>Mycosphaerellaceae</taxon>
        <taxon>Pseudocercospora</taxon>
    </lineage>
</organism>
<feature type="compositionally biased region" description="Basic and acidic residues" evidence="19">
    <location>
        <begin position="759"/>
        <end position="770"/>
    </location>
</feature>
<comment type="similarity">
    <text evidence="4 18">Belongs to the glycosyltransferase 22 family.</text>
</comment>
<evidence type="ECO:0000256" key="6">
    <source>
        <dbReference type="ARBA" id="ARBA00022676"/>
    </source>
</evidence>
<keyword evidence="12 18" id="KW-1133">Transmembrane helix</keyword>
<evidence type="ECO:0000256" key="10">
    <source>
        <dbReference type="ARBA" id="ARBA00022807"/>
    </source>
</evidence>
<keyword evidence="10" id="KW-0788">Thiol protease</keyword>
<feature type="compositionally biased region" description="Basic and acidic residues" evidence="19">
    <location>
        <begin position="161"/>
        <end position="171"/>
    </location>
</feature>
<evidence type="ECO:0000256" key="3">
    <source>
        <dbReference type="ARBA" id="ARBA00004922"/>
    </source>
</evidence>
<keyword evidence="22" id="KW-1185">Reference proteome</keyword>
<comment type="function">
    <text evidence="14">Ubiquitin thioesterase component of the regulatory network controlling carbon source utilization through ubiquitination and deubiquitination involving creA, creB, creC, creD and acrB. Deubiquitinates the creA catabolic repressor and the quinate permease qutD. Also plays a role in response to carbon starvation and the control of extracellular proteases activity.</text>
</comment>
<feature type="transmembrane region" description="Helical" evidence="18">
    <location>
        <begin position="1133"/>
        <end position="1153"/>
    </location>
</feature>
<keyword evidence="6 18" id="KW-0328">Glycosyltransferase</keyword>
<evidence type="ECO:0000256" key="13">
    <source>
        <dbReference type="ARBA" id="ARBA00023136"/>
    </source>
</evidence>
<dbReference type="SUPFAM" id="SSF54001">
    <property type="entry name" value="Cysteine proteinases"/>
    <property type="match status" value="1"/>
</dbReference>
<dbReference type="OrthoDB" id="27652at2759"/>
<gene>
    <name evidence="21" type="ORF">AC579_7176</name>
</gene>
<feature type="transmembrane region" description="Helical" evidence="18">
    <location>
        <begin position="955"/>
        <end position="975"/>
    </location>
</feature>
<feature type="transmembrane region" description="Helical" evidence="18">
    <location>
        <begin position="1165"/>
        <end position="1186"/>
    </location>
</feature>
<dbReference type="PANTHER" id="PTHR22760">
    <property type="entry name" value="GLYCOSYLTRANSFERASE"/>
    <property type="match status" value="1"/>
</dbReference>
<evidence type="ECO:0000259" key="20">
    <source>
        <dbReference type="PROSITE" id="PS50235"/>
    </source>
</evidence>
<evidence type="ECO:0000256" key="1">
    <source>
        <dbReference type="ARBA" id="ARBA00000707"/>
    </source>
</evidence>
<dbReference type="GO" id="GO:0005789">
    <property type="term" value="C:endoplasmic reticulum membrane"/>
    <property type="evidence" value="ECO:0007669"/>
    <property type="project" value="UniProtKB-SubCell"/>
</dbReference>
<dbReference type="PANTHER" id="PTHR22760:SF1">
    <property type="entry name" value="DOL-P-MAN:MAN(7)GLCNAC(2)-PP-DOL ALPHA-1,6-MANNOSYLTRANSFERASE"/>
    <property type="match status" value="1"/>
</dbReference>
<accession>A0A139I8D5</accession>
<keyword evidence="10" id="KW-0645">Protease</keyword>
<dbReference type="STRING" id="113226.A0A139I8D5"/>
<dbReference type="Gene3D" id="3.90.70.10">
    <property type="entry name" value="Cysteine proteinases"/>
    <property type="match status" value="1"/>
</dbReference>
<evidence type="ECO:0000256" key="2">
    <source>
        <dbReference type="ARBA" id="ARBA00004477"/>
    </source>
</evidence>
<feature type="compositionally biased region" description="Pro residues" evidence="19">
    <location>
        <begin position="717"/>
        <end position="726"/>
    </location>
</feature>
<evidence type="ECO:0000256" key="5">
    <source>
        <dbReference type="ARBA" id="ARBA00009085"/>
    </source>
</evidence>
<dbReference type="InterPro" id="IPR001394">
    <property type="entry name" value="Peptidase_C19_UCH"/>
</dbReference>
<feature type="compositionally biased region" description="Basic and acidic residues" evidence="19">
    <location>
        <begin position="701"/>
        <end position="712"/>
    </location>
</feature>
<dbReference type="UniPathway" id="UPA00378"/>
<evidence type="ECO:0000313" key="21">
    <source>
        <dbReference type="EMBL" id="KXT10956.1"/>
    </source>
</evidence>
<name>A0A139I8D5_9PEZI</name>
<evidence type="ECO:0000256" key="9">
    <source>
        <dbReference type="ARBA" id="ARBA00022801"/>
    </source>
</evidence>
<dbReference type="InterPro" id="IPR005599">
    <property type="entry name" value="GPI_mannosylTrfase"/>
</dbReference>
<evidence type="ECO:0000256" key="7">
    <source>
        <dbReference type="ARBA" id="ARBA00022679"/>
    </source>
</evidence>
<reference evidence="21 22" key="1">
    <citation type="submission" date="2015-07" db="EMBL/GenBank/DDBJ databases">
        <title>Comparative genomics of the Sigatoka disease complex on banana suggests a link between parallel evolutionary changes in Pseudocercospora fijiensis and Pseudocercospora eumusae and increased virulence on the banana host.</title>
        <authorList>
            <person name="Chang T.-C."/>
            <person name="Salvucci A."/>
            <person name="Crous P.W."/>
            <person name="Stergiopoulos I."/>
        </authorList>
    </citation>
    <scope>NUCLEOTIDE SEQUENCE [LARGE SCALE GENOMIC DNA]</scope>
    <source>
        <strain evidence="21 22">CBS 116634</strain>
    </source>
</reference>
<evidence type="ECO:0000256" key="19">
    <source>
        <dbReference type="SAM" id="MobiDB-lite"/>
    </source>
</evidence>
<proteinExistence type="inferred from homology"/>
<dbReference type="GO" id="GO:0052917">
    <property type="term" value="F:dol-P-Man:Man(7)GlcNAc(2)-PP-Dol alpha-1,6-mannosyltransferase activity"/>
    <property type="evidence" value="ECO:0007669"/>
    <property type="project" value="UniProtKB-EC"/>
</dbReference>
<dbReference type="InterPro" id="IPR028889">
    <property type="entry name" value="USP"/>
</dbReference>
<feature type="region of interest" description="Disordered" evidence="19">
    <location>
        <begin position="586"/>
        <end position="632"/>
    </location>
</feature>
<dbReference type="GO" id="GO:0004843">
    <property type="term" value="F:cysteine-type deubiquitinase activity"/>
    <property type="evidence" value="ECO:0007669"/>
    <property type="project" value="UniProtKB-EC"/>
</dbReference>
<comment type="caution">
    <text evidence="21">The sequence shown here is derived from an EMBL/GenBank/DDBJ whole genome shotgun (WGS) entry which is preliminary data.</text>
</comment>